<dbReference type="RefSeq" id="WP_052445957.1">
    <property type="nucleotide sequence ID" value="NZ_FNGU01000005.1"/>
</dbReference>
<dbReference type="Pfam" id="PF11967">
    <property type="entry name" value="RecO_N"/>
    <property type="match status" value="1"/>
</dbReference>
<dbReference type="HAMAP" id="MF_00201">
    <property type="entry name" value="RecO"/>
    <property type="match status" value="1"/>
</dbReference>
<protein>
    <recommendedName>
        <fullName evidence="2 7">DNA repair protein RecO</fullName>
    </recommendedName>
    <alternativeName>
        <fullName evidence="6 7">Recombination protein O</fullName>
    </alternativeName>
</protein>
<evidence type="ECO:0000313" key="10">
    <source>
        <dbReference type="Proteomes" id="UP000182146"/>
    </source>
</evidence>
<accession>A0A1G9SSA0</accession>
<evidence type="ECO:0000256" key="6">
    <source>
        <dbReference type="ARBA" id="ARBA00033409"/>
    </source>
</evidence>
<gene>
    <name evidence="7" type="primary">recO</name>
    <name evidence="9" type="ORF">SAMN05660860_02455</name>
</gene>
<dbReference type="GO" id="GO:0006302">
    <property type="term" value="P:double-strand break repair"/>
    <property type="evidence" value="ECO:0007669"/>
    <property type="project" value="TreeGrafter"/>
</dbReference>
<evidence type="ECO:0000259" key="8">
    <source>
        <dbReference type="Pfam" id="PF11967"/>
    </source>
</evidence>
<evidence type="ECO:0000256" key="5">
    <source>
        <dbReference type="ARBA" id="ARBA00023204"/>
    </source>
</evidence>
<dbReference type="SUPFAM" id="SSF57863">
    <property type="entry name" value="ArfGap/RecO-like zinc finger"/>
    <property type="match status" value="1"/>
</dbReference>
<evidence type="ECO:0000256" key="4">
    <source>
        <dbReference type="ARBA" id="ARBA00023172"/>
    </source>
</evidence>
<organism evidence="9 10">
    <name type="scientific">Geoalkalibacter ferrihydriticus</name>
    <dbReference type="NCBI Taxonomy" id="392333"/>
    <lineage>
        <taxon>Bacteria</taxon>
        <taxon>Pseudomonadati</taxon>
        <taxon>Thermodesulfobacteriota</taxon>
        <taxon>Desulfuromonadia</taxon>
        <taxon>Desulfuromonadales</taxon>
        <taxon>Geoalkalibacteraceae</taxon>
        <taxon>Geoalkalibacter</taxon>
    </lineage>
</organism>
<dbReference type="SUPFAM" id="SSF50249">
    <property type="entry name" value="Nucleic acid-binding proteins"/>
    <property type="match status" value="1"/>
</dbReference>
<dbReference type="PANTHER" id="PTHR33991:SF1">
    <property type="entry name" value="DNA REPAIR PROTEIN RECO"/>
    <property type="match status" value="1"/>
</dbReference>
<dbReference type="InterPro" id="IPR012340">
    <property type="entry name" value="NA-bd_OB-fold"/>
</dbReference>
<dbReference type="InterPro" id="IPR003717">
    <property type="entry name" value="RecO"/>
</dbReference>
<dbReference type="PANTHER" id="PTHR33991">
    <property type="entry name" value="DNA REPAIR PROTEIN RECO"/>
    <property type="match status" value="1"/>
</dbReference>
<proteinExistence type="inferred from homology"/>
<keyword evidence="4 7" id="KW-0233">DNA recombination</keyword>
<evidence type="ECO:0000256" key="7">
    <source>
        <dbReference type="HAMAP-Rule" id="MF_00201"/>
    </source>
</evidence>
<dbReference type="Proteomes" id="UP000182146">
    <property type="component" value="Unassembled WGS sequence"/>
</dbReference>
<evidence type="ECO:0000313" key="9">
    <source>
        <dbReference type="EMBL" id="SDM38234.1"/>
    </source>
</evidence>
<dbReference type="AlphaFoldDB" id="A0A1G9SSA0"/>
<name>A0A1G9SSA0_9BACT</name>
<keyword evidence="3 7" id="KW-0227">DNA damage</keyword>
<sequence length="256" mass="27884">MQTHTSEAIVLRHVDYGEADRIVTFYARDVGLLKGFARNARSSRRRFGAALEPFAEVRVQWKKARGEGLVSLQEVELEDLRAALRTRLEALALAAYGCELVEELFGGGAPHPEVFDLLRAFLDALAGDGGGPAVLKLLLELRLLRAAGYVPHLLHCSECGCAGGEAVLFAAARGGRLCLDCGGEAVLRLSPLTLGTLARCLKTPDELFTGFRFGAQTLDEGAALLADALRLHLVRPLRSQRFLERFTAFCAPREVR</sequence>
<evidence type="ECO:0000256" key="1">
    <source>
        <dbReference type="ARBA" id="ARBA00007452"/>
    </source>
</evidence>
<feature type="domain" description="DNA replication/recombination mediator RecO N-terminal" evidence="8">
    <location>
        <begin position="1"/>
        <end position="79"/>
    </location>
</feature>
<dbReference type="Pfam" id="PF02565">
    <property type="entry name" value="RecO_C"/>
    <property type="match status" value="1"/>
</dbReference>
<dbReference type="InterPro" id="IPR022572">
    <property type="entry name" value="DNA_rep/recomb_RecO_N"/>
</dbReference>
<dbReference type="GO" id="GO:0043590">
    <property type="term" value="C:bacterial nucleoid"/>
    <property type="evidence" value="ECO:0007669"/>
    <property type="project" value="TreeGrafter"/>
</dbReference>
<dbReference type="STRING" id="392333.SAMN05660860_02455"/>
<dbReference type="InterPro" id="IPR037278">
    <property type="entry name" value="ARFGAP/RecO"/>
</dbReference>
<comment type="function">
    <text evidence="7">Involved in DNA repair and RecF pathway recombination.</text>
</comment>
<comment type="similarity">
    <text evidence="1 7">Belongs to the RecO family.</text>
</comment>
<evidence type="ECO:0000256" key="2">
    <source>
        <dbReference type="ARBA" id="ARBA00021310"/>
    </source>
</evidence>
<reference evidence="9 10" key="1">
    <citation type="submission" date="2016-10" db="EMBL/GenBank/DDBJ databases">
        <authorList>
            <person name="de Groot N.N."/>
        </authorList>
    </citation>
    <scope>NUCLEOTIDE SEQUENCE [LARGE SCALE GENOMIC DNA]</scope>
    <source>
        <strain evidence="9 10">DSM 17813</strain>
    </source>
</reference>
<evidence type="ECO:0000256" key="3">
    <source>
        <dbReference type="ARBA" id="ARBA00022763"/>
    </source>
</evidence>
<keyword evidence="5 7" id="KW-0234">DNA repair</keyword>
<dbReference type="OrthoDB" id="9780797at2"/>
<dbReference type="Gene3D" id="2.40.50.140">
    <property type="entry name" value="Nucleic acid-binding proteins"/>
    <property type="match status" value="1"/>
</dbReference>
<dbReference type="NCBIfam" id="TIGR00613">
    <property type="entry name" value="reco"/>
    <property type="match status" value="1"/>
</dbReference>
<dbReference type="InterPro" id="IPR042242">
    <property type="entry name" value="RecO_C"/>
</dbReference>
<dbReference type="GO" id="GO:0006310">
    <property type="term" value="P:DNA recombination"/>
    <property type="evidence" value="ECO:0007669"/>
    <property type="project" value="UniProtKB-UniRule"/>
</dbReference>
<dbReference type="EMBL" id="FNGU01000005">
    <property type="protein sequence ID" value="SDM38234.1"/>
    <property type="molecule type" value="Genomic_DNA"/>
</dbReference>
<dbReference type="Gene3D" id="1.20.1440.120">
    <property type="entry name" value="Recombination protein O, C-terminal domain"/>
    <property type="match status" value="1"/>
</dbReference>